<dbReference type="SUPFAM" id="SSF52540">
    <property type="entry name" value="P-loop containing nucleoside triphosphate hydrolases"/>
    <property type="match status" value="1"/>
</dbReference>
<organism evidence="7 8">
    <name type="scientific">Salinimonas marina</name>
    <dbReference type="NCBI Taxonomy" id="2785918"/>
    <lineage>
        <taxon>Bacteria</taxon>
        <taxon>Pseudomonadati</taxon>
        <taxon>Pseudomonadota</taxon>
        <taxon>Gammaproteobacteria</taxon>
        <taxon>Alteromonadales</taxon>
        <taxon>Alteromonadaceae</taxon>
        <taxon>Alteromonas/Salinimonas group</taxon>
        <taxon>Salinimonas</taxon>
    </lineage>
</organism>
<accession>A0A7S9DZG3</accession>
<evidence type="ECO:0000313" key="7">
    <source>
        <dbReference type="EMBL" id="QPG06764.1"/>
    </source>
</evidence>
<evidence type="ECO:0000259" key="6">
    <source>
        <dbReference type="PROSITE" id="PS51198"/>
    </source>
</evidence>
<dbReference type="PANTHER" id="PTHR11070:SF23">
    <property type="entry name" value="RECBCD ENZYME SUBUNIT RECB"/>
    <property type="match status" value="1"/>
</dbReference>
<dbReference type="Gene3D" id="3.40.50.300">
    <property type="entry name" value="P-loop containing nucleotide triphosphate hydrolases"/>
    <property type="match status" value="1"/>
</dbReference>
<sequence length="358" mass="40587">MSGHIPVTARPLDVTSMPLSGRHLIEASAGTGKTFNITRLYLRLLLEKKLTVQQILVMTFTNAATEEIRGRIAETLREAAMLWRTGAEQGQLPDTADPVFCALYAEFHEPVHQSIIEAALLELDEAAVFTIHGFCHRILSELAFTSAAAMQLSLSTDTRALYLQAAQDWIRQQAKDAEAYLQLMQQGWHTPETLLNTFESAIRSGLTPRFLSPEQIQSQAHEAIQQYREQLQSDFQALETELAPYFSDIETNLVAAVKDPAVRHAQWQDILEWLAVREAQPLPADFNKFAHHSRFKSCPELKPVFARLREFANNIKKVLAEQQKQQDTMLEQAPTMQIIAQGFDFIRQHVARQKRQQG</sequence>
<dbReference type="KEGG" id="smaa:IT774_06380"/>
<dbReference type="GO" id="GO:0005524">
    <property type="term" value="F:ATP binding"/>
    <property type="evidence" value="ECO:0007669"/>
    <property type="project" value="UniProtKB-UniRule"/>
</dbReference>
<dbReference type="PANTHER" id="PTHR11070">
    <property type="entry name" value="UVRD / RECB / PCRA DNA HELICASE FAMILY MEMBER"/>
    <property type="match status" value="1"/>
</dbReference>
<dbReference type="EMBL" id="CP064795">
    <property type="protein sequence ID" value="QPG06764.1"/>
    <property type="molecule type" value="Genomic_DNA"/>
</dbReference>
<gene>
    <name evidence="7" type="ORF">IT774_06380</name>
</gene>
<feature type="binding site" evidence="5">
    <location>
        <begin position="27"/>
        <end position="34"/>
    </location>
    <ligand>
        <name>ATP</name>
        <dbReference type="ChEBI" id="CHEBI:30616"/>
    </ligand>
</feature>
<evidence type="ECO:0000313" key="8">
    <source>
        <dbReference type="Proteomes" id="UP000595095"/>
    </source>
</evidence>
<protein>
    <submittedName>
        <fullName evidence="7">UvrD-helicase domain-containing protein</fullName>
    </submittedName>
</protein>
<dbReference type="RefSeq" id="WP_195811839.1">
    <property type="nucleotide sequence ID" value="NZ_CP064795.1"/>
</dbReference>
<keyword evidence="3 5" id="KW-0347">Helicase</keyword>
<keyword evidence="4 5" id="KW-0067">ATP-binding</keyword>
<evidence type="ECO:0000256" key="4">
    <source>
        <dbReference type="ARBA" id="ARBA00022840"/>
    </source>
</evidence>
<keyword evidence="1 5" id="KW-0547">Nucleotide-binding</keyword>
<evidence type="ECO:0000256" key="2">
    <source>
        <dbReference type="ARBA" id="ARBA00022801"/>
    </source>
</evidence>
<dbReference type="Pfam" id="PF00580">
    <property type="entry name" value="UvrD-helicase"/>
    <property type="match status" value="1"/>
</dbReference>
<dbReference type="AlphaFoldDB" id="A0A7S9DZG3"/>
<dbReference type="GO" id="GO:0009338">
    <property type="term" value="C:exodeoxyribonuclease V complex"/>
    <property type="evidence" value="ECO:0007669"/>
    <property type="project" value="TreeGrafter"/>
</dbReference>
<proteinExistence type="predicted"/>
<keyword evidence="2 5" id="KW-0378">Hydrolase</keyword>
<dbReference type="GO" id="GO:0000725">
    <property type="term" value="P:recombinational repair"/>
    <property type="evidence" value="ECO:0007669"/>
    <property type="project" value="TreeGrafter"/>
</dbReference>
<dbReference type="GO" id="GO:0043138">
    <property type="term" value="F:3'-5' DNA helicase activity"/>
    <property type="evidence" value="ECO:0007669"/>
    <property type="project" value="TreeGrafter"/>
</dbReference>
<evidence type="ECO:0000256" key="1">
    <source>
        <dbReference type="ARBA" id="ARBA00022741"/>
    </source>
</evidence>
<evidence type="ECO:0000256" key="5">
    <source>
        <dbReference type="PROSITE-ProRule" id="PRU00560"/>
    </source>
</evidence>
<keyword evidence="8" id="KW-1185">Reference proteome</keyword>
<feature type="domain" description="UvrD-like helicase ATP-binding" evidence="6">
    <location>
        <begin position="6"/>
        <end position="358"/>
    </location>
</feature>
<dbReference type="Proteomes" id="UP000595095">
    <property type="component" value="Chromosome"/>
</dbReference>
<dbReference type="InterPro" id="IPR000212">
    <property type="entry name" value="DNA_helicase_UvrD/REP"/>
</dbReference>
<dbReference type="InterPro" id="IPR027417">
    <property type="entry name" value="P-loop_NTPase"/>
</dbReference>
<dbReference type="InterPro" id="IPR014016">
    <property type="entry name" value="UvrD-like_ATP-bd"/>
</dbReference>
<evidence type="ECO:0000256" key="3">
    <source>
        <dbReference type="ARBA" id="ARBA00022806"/>
    </source>
</evidence>
<dbReference type="GO" id="GO:0016787">
    <property type="term" value="F:hydrolase activity"/>
    <property type="evidence" value="ECO:0007669"/>
    <property type="project" value="UniProtKB-UniRule"/>
</dbReference>
<reference evidence="7 8" key="1">
    <citation type="submission" date="2020-11" db="EMBL/GenBank/DDBJ databases">
        <title>Complete genome sequence for Salinimonas sp. strain G2-b.</title>
        <authorList>
            <person name="Park S.-J."/>
        </authorList>
    </citation>
    <scope>NUCLEOTIDE SEQUENCE [LARGE SCALE GENOMIC DNA]</scope>
    <source>
        <strain evidence="7 8">G2-b</strain>
    </source>
</reference>
<dbReference type="GO" id="GO:0003677">
    <property type="term" value="F:DNA binding"/>
    <property type="evidence" value="ECO:0007669"/>
    <property type="project" value="InterPro"/>
</dbReference>
<dbReference type="PROSITE" id="PS51198">
    <property type="entry name" value="UVRD_HELICASE_ATP_BIND"/>
    <property type="match status" value="1"/>
</dbReference>
<dbReference type="GO" id="GO:0005829">
    <property type="term" value="C:cytosol"/>
    <property type="evidence" value="ECO:0007669"/>
    <property type="project" value="TreeGrafter"/>
</dbReference>
<name>A0A7S9DZG3_9ALTE</name>